<accession>X1KTC2</accession>
<dbReference type="GO" id="GO:0005524">
    <property type="term" value="F:ATP binding"/>
    <property type="evidence" value="ECO:0007669"/>
    <property type="project" value="InterPro"/>
</dbReference>
<dbReference type="EMBL" id="BARV01011635">
    <property type="protein sequence ID" value="GAI10342.1"/>
    <property type="molecule type" value="Genomic_DNA"/>
</dbReference>
<evidence type="ECO:0000256" key="1">
    <source>
        <dbReference type="ARBA" id="ARBA00022842"/>
    </source>
</evidence>
<dbReference type="PRINTS" id="PR00120">
    <property type="entry name" value="HATPASE"/>
</dbReference>
<dbReference type="PANTHER" id="PTHR24093:SF506">
    <property type="entry name" value="CATION-TRANSPORTING ATPASE PMA1"/>
    <property type="match status" value="1"/>
</dbReference>
<proteinExistence type="predicted"/>
<dbReference type="SUPFAM" id="SSF56784">
    <property type="entry name" value="HAD-like"/>
    <property type="match status" value="1"/>
</dbReference>
<dbReference type="InterPro" id="IPR001757">
    <property type="entry name" value="P_typ_ATPase"/>
</dbReference>
<dbReference type="PANTHER" id="PTHR24093">
    <property type="entry name" value="CATION TRANSPORTING ATPASE"/>
    <property type="match status" value="1"/>
</dbReference>
<dbReference type="InterPro" id="IPR023214">
    <property type="entry name" value="HAD_sf"/>
</dbReference>
<dbReference type="NCBIfam" id="TIGR01494">
    <property type="entry name" value="ATPase_P-type"/>
    <property type="match status" value="1"/>
</dbReference>
<name>X1KTC2_9ZZZZ</name>
<dbReference type="GO" id="GO:0005388">
    <property type="term" value="F:P-type calcium transporter activity"/>
    <property type="evidence" value="ECO:0007669"/>
    <property type="project" value="TreeGrafter"/>
</dbReference>
<keyword evidence="1" id="KW-0460">Magnesium</keyword>
<dbReference type="InterPro" id="IPR036412">
    <property type="entry name" value="HAD-like_sf"/>
</dbReference>
<dbReference type="GO" id="GO:0005886">
    <property type="term" value="C:plasma membrane"/>
    <property type="evidence" value="ECO:0007669"/>
    <property type="project" value="TreeGrafter"/>
</dbReference>
<evidence type="ECO:0000313" key="2">
    <source>
        <dbReference type="EMBL" id="GAI10342.1"/>
    </source>
</evidence>
<reference evidence="2" key="1">
    <citation type="journal article" date="2014" name="Front. Microbiol.">
        <title>High frequency of phylogenetically diverse reductive dehalogenase-homologous genes in deep subseafloor sedimentary metagenomes.</title>
        <authorList>
            <person name="Kawai M."/>
            <person name="Futagami T."/>
            <person name="Toyoda A."/>
            <person name="Takaki Y."/>
            <person name="Nishi S."/>
            <person name="Hori S."/>
            <person name="Arai W."/>
            <person name="Tsubouchi T."/>
            <person name="Morono Y."/>
            <person name="Uchiyama I."/>
            <person name="Ito T."/>
            <person name="Fujiyama A."/>
            <person name="Inagaki F."/>
            <person name="Takami H."/>
        </authorList>
    </citation>
    <scope>NUCLEOTIDE SEQUENCE</scope>
    <source>
        <strain evidence="2">Expedition CK06-06</strain>
    </source>
</reference>
<dbReference type="AlphaFoldDB" id="X1KTC2"/>
<dbReference type="Gene3D" id="3.40.50.1000">
    <property type="entry name" value="HAD superfamily/HAD-like"/>
    <property type="match status" value="1"/>
</dbReference>
<organism evidence="2">
    <name type="scientific">marine sediment metagenome</name>
    <dbReference type="NCBI Taxonomy" id="412755"/>
    <lineage>
        <taxon>unclassified sequences</taxon>
        <taxon>metagenomes</taxon>
        <taxon>ecological metagenomes</taxon>
    </lineage>
</organism>
<protein>
    <recommendedName>
        <fullName evidence="3">Cation-transporting P-type ATPase C-terminal domain-containing protein</fullName>
    </recommendedName>
</protein>
<evidence type="ECO:0008006" key="3">
    <source>
        <dbReference type="Google" id="ProtNLM"/>
    </source>
</evidence>
<dbReference type="Pfam" id="PF00702">
    <property type="entry name" value="Hydrolase"/>
    <property type="match status" value="1"/>
</dbReference>
<comment type="caution">
    <text evidence="2">The sequence shown here is derived from an EMBL/GenBank/DDBJ whole genome shotgun (WGS) entry which is preliminary data.</text>
</comment>
<dbReference type="GO" id="GO:0016887">
    <property type="term" value="F:ATP hydrolysis activity"/>
    <property type="evidence" value="ECO:0007669"/>
    <property type="project" value="InterPro"/>
</dbReference>
<gene>
    <name evidence="2" type="ORF">S06H3_21961</name>
</gene>
<sequence length="123" mass="13810">MRPILVTGDHLLTAKSIAKELDLKTKKENIIEGKELDLLSDEEFQKRVKDIEIYARAEPRHKLRIIKAWQERGEVVAMTGDGINDAPALKQADIGVALGSGTDVAKESILRQAKIIVWTYRMS</sequence>